<keyword evidence="6" id="KW-0812">Transmembrane</keyword>
<accession>A0A143DBG9</accession>
<sequence>MLDMPTLWVSMVAISTLMAVTTGIMAFAPGWRPIMAPLCLSQILKALGSFLLVLRGSAGDWLFVIVANIFLLVVIALSLVVVDRLSGVRRSFRVALASVLGVVVFALLITWFTIVDPSLPARMVLMGIFAAFFCWVAAWRMFSSVEGEAGTVGAIILFFLGVAMGSRGMYGVSLPPGIDFLQLGNVNSVTILVVEMLQYAAIVAFSWVMTSRWQATAVAAARAGAKAERAREEADVRFQAVFRQAAVGIALMDLDGRIVVANDAFVCLFGYDASDPVLGLSCHDFSFPEDVQAERDVISSMLRGECTVSHVEKRGLHRSGRVIWVDRMLSLVCRAGGDPVSLVMSVVDVTEQRHAQAALVEERAALRCSNKDLDQIAALVSSHIRGPARSISGYLGLLERRIESLLGEGEREYLRLASEGALCIDRSLDGLLDYISLTRVQAQVNQVSVVDVINNVCDALRGQIEAAGALVRVIGTGADVRCNRDMLCRVFCNLLDNALKYKKAGHAPEIRFSVCCTEQGVEVSIADNGIGIPDDEQVNLFDFQPRASSVTEYGRCGIGLAVSRKIVESLGGNIRVSSAIGRGSTFVVFLPLAICEKKPEAAGILDAIATA</sequence>
<evidence type="ECO:0000256" key="3">
    <source>
        <dbReference type="ARBA" id="ARBA00022553"/>
    </source>
</evidence>
<dbReference type="PROSITE" id="PS50109">
    <property type="entry name" value="HIS_KIN"/>
    <property type="match status" value="1"/>
</dbReference>
<dbReference type="SUPFAM" id="SSF55874">
    <property type="entry name" value="ATPase domain of HSP90 chaperone/DNA topoisomerase II/histidine kinase"/>
    <property type="match status" value="1"/>
</dbReference>
<feature type="transmembrane region" description="Helical" evidence="6">
    <location>
        <begin position="6"/>
        <end position="27"/>
    </location>
</feature>
<dbReference type="SMART" id="SM00387">
    <property type="entry name" value="HATPase_c"/>
    <property type="match status" value="1"/>
</dbReference>
<dbReference type="SUPFAM" id="SSF55785">
    <property type="entry name" value="PYP-like sensor domain (PAS domain)"/>
    <property type="match status" value="1"/>
</dbReference>
<keyword evidence="4" id="KW-0808">Transferase</keyword>
<evidence type="ECO:0000256" key="5">
    <source>
        <dbReference type="ARBA" id="ARBA00022777"/>
    </source>
</evidence>
<dbReference type="SUPFAM" id="SSF47384">
    <property type="entry name" value="Homodimeric domain of signal transducing histidine kinase"/>
    <property type="match status" value="1"/>
</dbReference>
<feature type="transmembrane region" description="Helical" evidence="6">
    <location>
        <begin position="151"/>
        <end position="169"/>
    </location>
</feature>
<dbReference type="Pfam" id="PF02518">
    <property type="entry name" value="HATPase_c"/>
    <property type="match status" value="1"/>
</dbReference>
<evidence type="ECO:0000259" key="9">
    <source>
        <dbReference type="PROSITE" id="PS50113"/>
    </source>
</evidence>
<dbReference type="CDD" id="cd00130">
    <property type="entry name" value="PAS"/>
    <property type="match status" value="1"/>
</dbReference>
<evidence type="ECO:0000259" key="7">
    <source>
        <dbReference type="PROSITE" id="PS50109"/>
    </source>
</evidence>
<dbReference type="PANTHER" id="PTHR43304">
    <property type="entry name" value="PHYTOCHROME-LIKE PROTEIN CPH1"/>
    <property type="match status" value="1"/>
</dbReference>
<feature type="domain" description="PAS" evidence="8">
    <location>
        <begin position="234"/>
        <end position="305"/>
    </location>
</feature>
<evidence type="ECO:0000313" key="10">
    <source>
        <dbReference type="EMBL" id="AMW34052.1"/>
    </source>
</evidence>
<dbReference type="PANTHER" id="PTHR43304:SF1">
    <property type="entry name" value="PAC DOMAIN-CONTAINING PROTEIN"/>
    <property type="match status" value="1"/>
</dbReference>
<evidence type="ECO:0000259" key="8">
    <source>
        <dbReference type="PROSITE" id="PS50112"/>
    </source>
</evidence>
<dbReference type="InterPro" id="IPR052162">
    <property type="entry name" value="Sensor_kinase/Photoreceptor"/>
</dbReference>
<dbReference type="Gene3D" id="3.30.565.10">
    <property type="entry name" value="Histidine kinase-like ATPase, C-terminal domain"/>
    <property type="match status" value="1"/>
</dbReference>
<dbReference type="PROSITE" id="PS50112">
    <property type="entry name" value="PAS"/>
    <property type="match status" value="1"/>
</dbReference>
<dbReference type="GeneID" id="53315817"/>
<feature type="transmembrane region" description="Helical" evidence="6">
    <location>
        <begin position="120"/>
        <end position="139"/>
    </location>
</feature>
<organism evidence="10 11">
    <name type="scientific">Haematospirillum jordaniae</name>
    <dbReference type="NCBI Taxonomy" id="1549855"/>
    <lineage>
        <taxon>Bacteria</taxon>
        <taxon>Pseudomonadati</taxon>
        <taxon>Pseudomonadota</taxon>
        <taxon>Alphaproteobacteria</taxon>
        <taxon>Rhodospirillales</taxon>
        <taxon>Novispirillaceae</taxon>
        <taxon>Haematospirillum</taxon>
    </lineage>
</organism>
<dbReference type="CDD" id="cd00075">
    <property type="entry name" value="HATPase"/>
    <property type="match status" value="1"/>
</dbReference>
<dbReference type="InterPro" id="IPR003594">
    <property type="entry name" value="HATPase_dom"/>
</dbReference>
<name>A0A143DBG9_9PROT</name>
<feature type="transmembrane region" description="Helical" evidence="6">
    <location>
        <begin position="189"/>
        <end position="208"/>
    </location>
</feature>
<dbReference type="InterPro" id="IPR004358">
    <property type="entry name" value="Sig_transdc_His_kin-like_C"/>
</dbReference>
<dbReference type="PRINTS" id="PR00344">
    <property type="entry name" value="BCTRLSENSOR"/>
</dbReference>
<feature type="domain" description="PAC" evidence="9">
    <location>
        <begin position="309"/>
        <end position="361"/>
    </location>
</feature>
<keyword evidence="6" id="KW-0472">Membrane</keyword>
<dbReference type="KEGG" id="hjo:AY555_01420"/>
<dbReference type="EC" id="2.7.13.3" evidence="2"/>
<dbReference type="InterPro" id="IPR005467">
    <property type="entry name" value="His_kinase_dom"/>
</dbReference>
<dbReference type="SMART" id="SM00086">
    <property type="entry name" value="PAC"/>
    <property type="match status" value="1"/>
</dbReference>
<dbReference type="SMART" id="SM00091">
    <property type="entry name" value="PAS"/>
    <property type="match status" value="1"/>
</dbReference>
<dbReference type="AlphaFoldDB" id="A0A143DBG9"/>
<evidence type="ECO:0000256" key="4">
    <source>
        <dbReference type="ARBA" id="ARBA00022679"/>
    </source>
</evidence>
<dbReference type="RefSeq" id="WP_066132449.1">
    <property type="nucleotide sequence ID" value="NZ_CP014525.1"/>
</dbReference>
<comment type="catalytic activity">
    <reaction evidence="1">
        <text>ATP + protein L-histidine = ADP + protein N-phospho-L-histidine.</text>
        <dbReference type="EC" id="2.7.13.3"/>
    </reaction>
</comment>
<dbReference type="NCBIfam" id="TIGR00229">
    <property type="entry name" value="sensory_box"/>
    <property type="match status" value="1"/>
</dbReference>
<dbReference type="OrthoDB" id="7313492at2"/>
<dbReference type="EMBL" id="CP014525">
    <property type="protein sequence ID" value="AMW34052.1"/>
    <property type="molecule type" value="Genomic_DNA"/>
</dbReference>
<dbReference type="GO" id="GO:0000155">
    <property type="term" value="F:phosphorelay sensor kinase activity"/>
    <property type="evidence" value="ECO:0007669"/>
    <property type="project" value="InterPro"/>
</dbReference>
<dbReference type="InterPro" id="IPR000014">
    <property type="entry name" value="PAS"/>
</dbReference>
<reference evidence="10 11" key="1">
    <citation type="submission" date="2016-02" db="EMBL/GenBank/DDBJ databases">
        <title>Complete Genome of H5569, the type strain of the newly described species Haematospirillium jordaniae.</title>
        <authorList>
            <person name="Nicholson A.C."/>
            <person name="Humrighouse B.W."/>
            <person name="Loparov V."/>
            <person name="McQuiston J.R."/>
        </authorList>
    </citation>
    <scope>NUCLEOTIDE SEQUENCE [LARGE SCALE GENOMIC DNA]</scope>
    <source>
        <strain evidence="10 11">H5569</strain>
    </source>
</reference>
<feature type="transmembrane region" description="Helical" evidence="6">
    <location>
        <begin position="94"/>
        <end position="114"/>
    </location>
</feature>
<proteinExistence type="predicted"/>
<dbReference type="InterPro" id="IPR001610">
    <property type="entry name" value="PAC"/>
</dbReference>
<gene>
    <name evidence="10" type="ORF">AY555_01420</name>
</gene>
<evidence type="ECO:0000256" key="6">
    <source>
        <dbReference type="SAM" id="Phobius"/>
    </source>
</evidence>
<dbReference type="STRING" id="1549855.AY555_01420"/>
<keyword evidence="5" id="KW-0418">Kinase</keyword>
<dbReference type="InterPro" id="IPR035965">
    <property type="entry name" value="PAS-like_dom_sf"/>
</dbReference>
<dbReference type="PROSITE" id="PS50113">
    <property type="entry name" value="PAC"/>
    <property type="match status" value="1"/>
</dbReference>
<protein>
    <recommendedName>
        <fullName evidence="2">histidine kinase</fullName>
        <ecNumber evidence="2">2.7.13.3</ecNumber>
    </recommendedName>
</protein>
<feature type="domain" description="Histidine kinase" evidence="7">
    <location>
        <begin position="379"/>
        <end position="594"/>
    </location>
</feature>
<feature type="transmembrane region" description="Helical" evidence="6">
    <location>
        <begin position="61"/>
        <end position="82"/>
    </location>
</feature>
<keyword evidence="11" id="KW-1185">Reference proteome</keyword>
<dbReference type="InterPro" id="IPR036097">
    <property type="entry name" value="HisK_dim/P_sf"/>
</dbReference>
<dbReference type="InterPro" id="IPR000700">
    <property type="entry name" value="PAS-assoc_C"/>
</dbReference>
<evidence type="ECO:0000256" key="1">
    <source>
        <dbReference type="ARBA" id="ARBA00000085"/>
    </source>
</evidence>
<keyword evidence="3" id="KW-0597">Phosphoprotein</keyword>
<keyword evidence="6" id="KW-1133">Transmembrane helix</keyword>
<dbReference type="Pfam" id="PF13426">
    <property type="entry name" value="PAS_9"/>
    <property type="match status" value="1"/>
</dbReference>
<dbReference type="InterPro" id="IPR036890">
    <property type="entry name" value="HATPase_C_sf"/>
</dbReference>
<dbReference type="Proteomes" id="UP000076066">
    <property type="component" value="Chromosome"/>
</dbReference>
<evidence type="ECO:0000256" key="2">
    <source>
        <dbReference type="ARBA" id="ARBA00012438"/>
    </source>
</evidence>
<evidence type="ECO:0000313" key="11">
    <source>
        <dbReference type="Proteomes" id="UP000076066"/>
    </source>
</evidence>
<dbReference type="Gene3D" id="3.30.450.20">
    <property type="entry name" value="PAS domain"/>
    <property type="match status" value="1"/>
</dbReference>